<evidence type="ECO:0000313" key="5">
    <source>
        <dbReference type="EMBL" id="BAT71805.1"/>
    </source>
</evidence>
<name>A0A0S3QTZ6_THET7</name>
<protein>
    <submittedName>
        <fullName evidence="5">DNA processing protein</fullName>
    </submittedName>
</protein>
<dbReference type="GO" id="GO:0009294">
    <property type="term" value="P:DNA-mediated transformation"/>
    <property type="evidence" value="ECO:0007669"/>
    <property type="project" value="InterPro"/>
</dbReference>
<dbReference type="OrthoDB" id="9785707at2"/>
<accession>A0A0S3QTZ6</accession>
<gene>
    <name evidence="5" type="primary">smf</name>
    <name evidence="5" type="ORF">TST_1011</name>
</gene>
<dbReference type="SUPFAM" id="SSF102405">
    <property type="entry name" value="MCP/YpsA-like"/>
    <property type="match status" value="1"/>
</dbReference>
<organism evidence="5 6">
    <name type="scientific">Thermosulfidibacter takaii (strain DSM 17441 / JCM 13301 / NBRC 103674 / ABI70S6)</name>
    <dbReference type="NCBI Taxonomy" id="1298851"/>
    <lineage>
        <taxon>Bacteria</taxon>
        <taxon>Pseudomonadati</taxon>
        <taxon>Thermosulfidibacterota</taxon>
        <taxon>Thermosulfidibacteria</taxon>
        <taxon>Thermosulfidibacterales</taxon>
        <taxon>Thermosulfidibacteraceae</taxon>
    </lineage>
</organism>
<keyword evidence="2" id="KW-0805">Transcription regulation</keyword>
<feature type="domain" description="HTH deoR-type" evidence="4">
    <location>
        <begin position="274"/>
        <end position="329"/>
    </location>
</feature>
<evidence type="ECO:0000259" key="4">
    <source>
        <dbReference type="PROSITE" id="PS51000"/>
    </source>
</evidence>
<dbReference type="Pfam" id="PF02481">
    <property type="entry name" value="DNA_processg_A"/>
    <property type="match status" value="1"/>
</dbReference>
<dbReference type="Gene3D" id="3.40.50.450">
    <property type="match status" value="1"/>
</dbReference>
<dbReference type="Gene3D" id="1.10.10.10">
    <property type="entry name" value="Winged helix-like DNA-binding domain superfamily/Winged helix DNA-binding domain"/>
    <property type="match status" value="1"/>
</dbReference>
<dbReference type="InterPro" id="IPR001034">
    <property type="entry name" value="DeoR_HTH"/>
</dbReference>
<evidence type="ECO:0000256" key="2">
    <source>
        <dbReference type="ARBA" id="ARBA00023015"/>
    </source>
</evidence>
<evidence type="ECO:0000256" key="3">
    <source>
        <dbReference type="ARBA" id="ARBA00023163"/>
    </source>
</evidence>
<dbReference type="PATRIC" id="fig|1298851.3.peg.1054"/>
<dbReference type="STRING" id="1298851.TST_1011"/>
<dbReference type="KEGG" id="ttk:TST_1011"/>
<dbReference type="RefSeq" id="WP_068549803.1">
    <property type="nucleotide sequence ID" value="NZ_AP013035.1"/>
</dbReference>
<dbReference type="EMBL" id="AP013035">
    <property type="protein sequence ID" value="BAT71805.1"/>
    <property type="molecule type" value="Genomic_DNA"/>
</dbReference>
<dbReference type="GO" id="GO:0003700">
    <property type="term" value="F:DNA-binding transcription factor activity"/>
    <property type="evidence" value="ECO:0007669"/>
    <property type="project" value="InterPro"/>
</dbReference>
<dbReference type="PROSITE" id="PS51000">
    <property type="entry name" value="HTH_DEOR_2"/>
    <property type="match status" value="1"/>
</dbReference>
<evidence type="ECO:0000256" key="1">
    <source>
        <dbReference type="ARBA" id="ARBA00006525"/>
    </source>
</evidence>
<dbReference type="PANTHER" id="PTHR43022">
    <property type="entry name" value="PROTEIN SMF"/>
    <property type="match status" value="1"/>
</dbReference>
<dbReference type="InterPro" id="IPR036388">
    <property type="entry name" value="WH-like_DNA-bd_sf"/>
</dbReference>
<dbReference type="Proteomes" id="UP000063234">
    <property type="component" value="Chromosome"/>
</dbReference>
<dbReference type="InterPro" id="IPR041614">
    <property type="entry name" value="DprA_WH"/>
</dbReference>
<sequence>MDKEFILLHLSKEGIGWSTFKKIETQLKDISLLIKEPYCVRNLKNIREVTKRRLLSINWSSNIEKILAQKEINFVTIYSSEYPEKLKRLLYPPYVLFYKGDKTLLQKKGIAIVGSRKASSKGKEMTKEIAQQKAKKGYVIISGMALGIDTWAHKGALEEGTTIAVLGSSLDYIYPPENRRLFHEITKKGLAISTYFPTTKPRKYNFPERNSIIAALSEAVIVVEAGEKSGALITAQWAQNIGVPVYVCPINSPGNKKLLGSNSVQVYPIPPPVQEQEHDPILELLMQKGHLSIDEIGQLLNIDIPTLQAKLMELELEGEIRRIAGGFYEKR</sequence>
<dbReference type="AlphaFoldDB" id="A0A0S3QTZ6"/>
<evidence type="ECO:0000313" key="6">
    <source>
        <dbReference type="Proteomes" id="UP000063234"/>
    </source>
</evidence>
<dbReference type="NCBIfam" id="TIGR00732">
    <property type="entry name" value="dprA"/>
    <property type="match status" value="1"/>
</dbReference>
<dbReference type="Pfam" id="PF17782">
    <property type="entry name" value="WHD_DprA"/>
    <property type="match status" value="1"/>
</dbReference>
<keyword evidence="3" id="KW-0804">Transcription</keyword>
<dbReference type="InterPro" id="IPR003488">
    <property type="entry name" value="DprA"/>
</dbReference>
<proteinExistence type="inferred from homology"/>
<comment type="similarity">
    <text evidence="1">Belongs to the DprA/Smf family.</text>
</comment>
<keyword evidence="6" id="KW-1185">Reference proteome</keyword>
<dbReference type="InterPro" id="IPR057666">
    <property type="entry name" value="DrpA_SLOG"/>
</dbReference>
<reference evidence="6" key="1">
    <citation type="journal article" date="2018" name="Science">
        <title>A primordial and reversible TCA cycle in a facultatively chemolithoautotrophic thermophile.</title>
        <authorList>
            <person name="Nunoura T."/>
            <person name="Chikaraishi Y."/>
            <person name="Izaki R."/>
            <person name="Suwa T."/>
            <person name="Sato T."/>
            <person name="Harada T."/>
            <person name="Mori K."/>
            <person name="Kato Y."/>
            <person name="Miyazaki M."/>
            <person name="Shimamura S."/>
            <person name="Yanagawa K."/>
            <person name="Shuto A."/>
            <person name="Ohkouchi N."/>
            <person name="Fujita N."/>
            <person name="Takaki Y."/>
            <person name="Atomi H."/>
            <person name="Takai K."/>
        </authorList>
    </citation>
    <scope>NUCLEOTIDE SEQUENCE [LARGE SCALE GENOMIC DNA]</scope>
    <source>
        <strain evidence="6">DSM 17441 / JCM 13301 / NBRC 103674 / ABI70S6</strain>
    </source>
</reference>
<dbReference type="PANTHER" id="PTHR43022:SF1">
    <property type="entry name" value="PROTEIN SMF"/>
    <property type="match status" value="1"/>
</dbReference>